<proteinExistence type="predicted"/>
<sequence length="473" mass="51468">MNRKIRVGRFTAASLIATVGVLLIMDKQWGTDYLYEFVDWWPFLLVALGVEWIVLFLWTRMRSKRDLDRLSTPDERPKARFRPDAKGILASLILTASVFIVTEQDHYMHLWNRVSLNLGAASMDYSQAAGYKEDKVTIGVPVRMDTSDIVVEGVNGDITIQRGDTDEIKVNTVVWVDQASEVQAKAVAAASFVEAEGDKVIHIKATGKAYGENEKMQPRMNMTITIPDDRRFNLDIRTSNGAILLNRPEAIKTILAETGNGRIRITNAVGDISGKTLNGDVIVANAIGNVDMDSNRGDMKARGVSGDVDLTTQVGNVSITDSFGEFSAETRNGNITLDGANLGVKAQSLNGSINIVSAKVGGDWDVYSAVGAINVVIPERGDYSLSGSSSYGDLKTDMPFNVKNKTIEGQLGEGEYRIKIEGNSDLTVERNPAVSTPESILQDSVEINGEGQQTTGEGQNSQEDTTEVPASPR</sequence>
<name>A0A1G5LDT5_9BACL</name>
<feature type="transmembrane region" description="Helical" evidence="2">
    <location>
        <begin position="7"/>
        <end position="25"/>
    </location>
</feature>
<organism evidence="4 5">
    <name type="scientific">Paenibacillus polysaccharolyticus</name>
    <dbReference type="NCBI Taxonomy" id="582692"/>
    <lineage>
        <taxon>Bacteria</taxon>
        <taxon>Bacillati</taxon>
        <taxon>Bacillota</taxon>
        <taxon>Bacilli</taxon>
        <taxon>Bacillales</taxon>
        <taxon>Paenibacillaceae</taxon>
        <taxon>Paenibacillus</taxon>
    </lineage>
</organism>
<dbReference type="AlphaFoldDB" id="A0A1G5LDT5"/>
<dbReference type="Pfam" id="PF13349">
    <property type="entry name" value="DUF4097"/>
    <property type="match status" value="1"/>
</dbReference>
<gene>
    <name evidence="4" type="ORF">SAMN05720606_12379</name>
</gene>
<keyword evidence="5" id="KW-1185">Reference proteome</keyword>
<keyword evidence="2" id="KW-0472">Membrane</keyword>
<evidence type="ECO:0000313" key="5">
    <source>
        <dbReference type="Proteomes" id="UP000198538"/>
    </source>
</evidence>
<protein>
    <submittedName>
        <fullName evidence="4">Putative adhesin</fullName>
    </submittedName>
</protein>
<feature type="transmembrane region" description="Helical" evidence="2">
    <location>
        <begin position="85"/>
        <end position="102"/>
    </location>
</feature>
<dbReference type="RefSeq" id="WP_090924510.1">
    <property type="nucleotide sequence ID" value="NZ_FMVM01000023.1"/>
</dbReference>
<feature type="transmembrane region" description="Helical" evidence="2">
    <location>
        <begin position="40"/>
        <end position="59"/>
    </location>
</feature>
<keyword evidence="2" id="KW-1133">Transmembrane helix</keyword>
<feature type="region of interest" description="Disordered" evidence="1">
    <location>
        <begin position="428"/>
        <end position="473"/>
    </location>
</feature>
<dbReference type="Proteomes" id="UP000198538">
    <property type="component" value="Unassembled WGS sequence"/>
</dbReference>
<dbReference type="STRING" id="582692.SAMN05720606_12379"/>
<dbReference type="EMBL" id="FMVM01000023">
    <property type="protein sequence ID" value="SCZ10458.1"/>
    <property type="molecule type" value="Genomic_DNA"/>
</dbReference>
<evidence type="ECO:0000256" key="2">
    <source>
        <dbReference type="SAM" id="Phobius"/>
    </source>
</evidence>
<feature type="compositionally biased region" description="Polar residues" evidence="1">
    <location>
        <begin position="433"/>
        <end position="442"/>
    </location>
</feature>
<evidence type="ECO:0000256" key="1">
    <source>
        <dbReference type="SAM" id="MobiDB-lite"/>
    </source>
</evidence>
<feature type="compositionally biased region" description="Low complexity" evidence="1">
    <location>
        <begin position="446"/>
        <end position="463"/>
    </location>
</feature>
<reference evidence="5" key="1">
    <citation type="submission" date="2016-10" db="EMBL/GenBank/DDBJ databases">
        <authorList>
            <person name="Varghese N."/>
            <person name="Submissions S."/>
        </authorList>
    </citation>
    <scope>NUCLEOTIDE SEQUENCE [LARGE SCALE GENOMIC DNA]</scope>
    <source>
        <strain evidence="5">BL9</strain>
    </source>
</reference>
<evidence type="ECO:0000259" key="3">
    <source>
        <dbReference type="Pfam" id="PF13349"/>
    </source>
</evidence>
<keyword evidence="2" id="KW-0812">Transmembrane</keyword>
<evidence type="ECO:0000313" key="4">
    <source>
        <dbReference type="EMBL" id="SCZ10458.1"/>
    </source>
</evidence>
<feature type="domain" description="DUF4097" evidence="3">
    <location>
        <begin position="270"/>
        <end position="424"/>
    </location>
</feature>
<dbReference type="InterPro" id="IPR025164">
    <property type="entry name" value="Toastrack_DUF4097"/>
</dbReference>
<accession>A0A1G5LDT5</accession>